<feature type="transmembrane region" description="Helical" evidence="6">
    <location>
        <begin position="468"/>
        <end position="488"/>
    </location>
</feature>
<comment type="caution">
    <text evidence="8">The sequence shown here is derived from an EMBL/GenBank/DDBJ whole genome shotgun (WGS) entry which is preliminary data.</text>
</comment>
<evidence type="ECO:0000313" key="9">
    <source>
        <dbReference type="Proteomes" id="UP001233172"/>
    </source>
</evidence>
<proteinExistence type="predicted"/>
<evidence type="ECO:0000256" key="4">
    <source>
        <dbReference type="ARBA" id="ARBA00022989"/>
    </source>
</evidence>
<evidence type="ECO:0000259" key="7">
    <source>
        <dbReference type="PROSITE" id="PS50850"/>
    </source>
</evidence>
<feature type="transmembrane region" description="Helical" evidence="6">
    <location>
        <begin position="202"/>
        <end position="225"/>
    </location>
</feature>
<name>A0AAD8BC61_BIOPF</name>
<dbReference type="GO" id="GO:0005335">
    <property type="term" value="F:serotonin:sodium:chloride symporter activity"/>
    <property type="evidence" value="ECO:0007669"/>
    <property type="project" value="TreeGrafter"/>
</dbReference>
<feature type="transmembrane region" description="Helical" evidence="6">
    <location>
        <begin position="375"/>
        <end position="396"/>
    </location>
</feature>
<dbReference type="SUPFAM" id="SSF103473">
    <property type="entry name" value="MFS general substrate transporter"/>
    <property type="match status" value="1"/>
</dbReference>
<reference evidence="8" key="2">
    <citation type="submission" date="2023-04" db="EMBL/GenBank/DDBJ databases">
        <authorList>
            <person name="Bu L."/>
            <person name="Lu L."/>
            <person name="Laidemitt M.R."/>
            <person name="Zhang S.M."/>
            <person name="Mutuku M."/>
            <person name="Mkoji G."/>
            <person name="Steinauer M."/>
            <person name="Loker E.S."/>
        </authorList>
    </citation>
    <scope>NUCLEOTIDE SEQUENCE</scope>
    <source>
        <strain evidence="8">KasaAsao</strain>
        <tissue evidence="8">Whole Snail</tissue>
    </source>
</reference>
<dbReference type="InterPro" id="IPR020846">
    <property type="entry name" value="MFS_dom"/>
</dbReference>
<dbReference type="AlphaFoldDB" id="A0AAD8BC61"/>
<feature type="transmembrane region" description="Helical" evidence="6">
    <location>
        <begin position="41"/>
        <end position="68"/>
    </location>
</feature>
<evidence type="ECO:0000256" key="2">
    <source>
        <dbReference type="ARBA" id="ARBA00022448"/>
    </source>
</evidence>
<evidence type="ECO:0000256" key="6">
    <source>
        <dbReference type="SAM" id="Phobius"/>
    </source>
</evidence>
<dbReference type="Proteomes" id="UP001233172">
    <property type="component" value="Unassembled WGS sequence"/>
</dbReference>
<feature type="transmembrane region" description="Helical" evidence="6">
    <location>
        <begin position="148"/>
        <end position="166"/>
    </location>
</feature>
<keyword evidence="2" id="KW-0813">Transport</keyword>
<organism evidence="8 9">
    <name type="scientific">Biomphalaria pfeifferi</name>
    <name type="common">Bloodfluke planorb</name>
    <name type="synonym">Freshwater snail</name>
    <dbReference type="NCBI Taxonomy" id="112525"/>
    <lineage>
        <taxon>Eukaryota</taxon>
        <taxon>Metazoa</taxon>
        <taxon>Spiralia</taxon>
        <taxon>Lophotrochozoa</taxon>
        <taxon>Mollusca</taxon>
        <taxon>Gastropoda</taxon>
        <taxon>Heterobranchia</taxon>
        <taxon>Euthyneura</taxon>
        <taxon>Panpulmonata</taxon>
        <taxon>Hygrophila</taxon>
        <taxon>Lymnaeoidea</taxon>
        <taxon>Planorbidae</taxon>
        <taxon>Biomphalaria</taxon>
    </lineage>
</organism>
<feature type="domain" description="Major facilitator superfamily (MFS) profile" evidence="7">
    <location>
        <begin position="58"/>
        <end position="489"/>
    </location>
</feature>
<feature type="transmembrane region" description="Helical" evidence="6">
    <location>
        <begin position="269"/>
        <end position="289"/>
    </location>
</feature>
<feature type="transmembrane region" description="Helical" evidence="6">
    <location>
        <begin position="402"/>
        <end position="427"/>
    </location>
</feature>
<dbReference type="Pfam" id="PF07690">
    <property type="entry name" value="MFS_1"/>
    <property type="match status" value="1"/>
</dbReference>
<sequence>MFRLSLTKRDSVTNKTCRNETLTLKRVDLEPGEQLGDSRKVALAIIFLTNMLDNLLLTSVVPIIPAFLLTLDKEVFYSTASNSTSSHRPLLSPHEKQVFLTMNDESFKSHKSHSMWANITEAGPNWTSSHHHGRFPLSAAAFSENGRVGWLLSSKAIVQLFANFLVGPLCNKFGYPIFLFSGTIILLMSSIVFAIAENYVPLFIARAIQGLGSAAAVISGMSIVAKRFPEDKSRSRAMGIALGGAALGILIGYPFGGIIYSFIGKTVVFLVLGGFIFIDLGLQWFVFGLNVHIETYSKVTPVYVLLRDKHILIATGVVCLTTMSMSVLEPTVPLWAMSFMKVKNWELGLIFLPDSIGYFIGTNCFGEVSQRIGRWYCCVFCILLIALCQICLPFATSIPQLILPHFGLGLGLGITDAAIMPLLALLVDVKNESFYGCVYAVAQLAVCLAYSVGPFAAGMIIKEVGFPWLMRGMAILNILFSPLCFILSKAPISLDEDKPLTKSDIDNKYYTQEKEIDEACFKYGHLIEDDD</sequence>
<feature type="transmembrane region" description="Helical" evidence="6">
    <location>
        <begin position="173"/>
        <end position="196"/>
    </location>
</feature>
<accession>A0AAD8BC61</accession>
<dbReference type="GO" id="GO:0015842">
    <property type="term" value="P:aminergic neurotransmitter loading into synaptic vesicle"/>
    <property type="evidence" value="ECO:0007669"/>
    <property type="project" value="TreeGrafter"/>
</dbReference>
<keyword evidence="4 6" id="KW-1133">Transmembrane helix</keyword>
<dbReference type="PANTHER" id="PTHR23506">
    <property type="entry name" value="GH10249P"/>
    <property type="match status" value="1"/>
</dbReference>
<dbReference type="GO" id="GO:0030672">
    <property type="term" value="C:synaptic vesicle membrane"/>
    <property type="evidence" value="ECO:0007669"/>
    <property type="project" value="TreeGrafter"/>
</dbReference>
<dbReference type="PROSITE" id="PS50850">
    <property type="entry name" value="MFS"/>
    <property type="match status" value="1"/>
</dbReference>
<feature type="transmembrane region" description="Helical" evidence="6">
    <location>
        <begin position="237"/>
        <end position="263"/>
    </location>
</feature>
<feature type="transmembrane region" description="Helical" evidence="6">
    <location>
        <begin position="434"/>
        <end position="456"/>
    </location>
</feature>
<dbReference type="GO" id="GO:0043195">
    <property type="term" value="C:terminal bouton"/>
    <property type="evidence" value="ECO:0007669"/>
    <property type="project" value="TreeGrafter"/>
</dbReference>
<dbReference type="EMBL" id="JASAOG010000098">
    <property type="protein sequence ID" value="KAK0051972.1"/>
    <property type="molecule type" value="Genomic_DNA"/>
</dbReference>
<evidence type="ECO:0000256" key="1">
    <source>
        <dbReference type="ARBA" id="ARBA00004141"/>
    </source>
</evidence>
<dbReference type="InterPro" id="IPR036259">
    <property type="entry name" value="MFS_trans_sf"/>
</dbReference>
<evidence type="ECO:0000256" key="3">
    <source>
        <dbReference type="ARBA" id="ARBA00022692"/>
    </source>
</evidence>
<protein>
    <submittedName>
        <fullName evidence="8">Synaptic vesicular amine transporter</fullName>
    </submittedName>
</protein>
<feature type="transmembrane region" description="Helical" evidence="6">
    <location>
        <begin position="310"/>
        <end position="328"/>
    </location>
</feature>
<reference evidence="8" key="1">
    <citation type="journal article" date="2023" name="PLoS Negl. Trop. Dis.">
        <title>A genome sequence for Biomphalaria pfeifferi, the major vector snail for the human-infecting parasite Schistosoma mansoni.</title>
        <authorList>
            <person name="Bu L."/>
            <person name="Lu L."/>
            <person name="Laidemitt M.R."/>
            <person name="Zhang S.M."/>
            <person name="Mutuku M."/>
            <person name="Mkoji G."/>
            <person name="Steinauer M."/>
            <person name="Loker E.S."/>
        </authorList>
    </citation>
    <scope>NUCLEOTIDE SEQUENCE</scope>
    <source>
        <strain evidence="8">KasaAsao</strain>
    </source>
</reference>
<evidence type="ECO:0000313" key="8">
    <source>
        <dbReference type="EMBL" id="KAK0051972.1"/>
    </source>
</evidence>
<keyword evidence="5 6" id="KW-0472">Membrane</keyword>
<comment type="subcellular location">
    <subcellularLocation>
        <location evidence="1">Membrane</location>
        <topology evidence="1">Multi-pass membrane protein</topology>
    </subcellularLocation>
</comment>
<dbReference type="InterPro" id="IPR050930">
    <property type="entry name" value="MFS_Vesicular_Transporter"/>
</dbReference>
<dbReference type="CDD" id="cd17384">
    <property type="entry name" value="MFS_SLC18A1_2_VAT1_2"/>
    <property type="match status" value="1"/>
</dbReference>
<dbReference type="InterPro" id="IPR011701">
    <property type="entry name" value="MFS"/>
</dbReference>
<evidence type="ECO:0000256" key="5">
    <source>
        <dbReference type="ARBA" id="ARBA00023136"/>
    </source>
</evidence>
<keyword evidence="9" id="KW-1185">Reference proteome</keyword>
<feature type="transmembrane region" description="Helical" evidence="6">
    <location>
        <begin position="348"/>
        <end position="368"/>
    </location>
</feature>
<dbReference type="Gene3D" id="1.20.1250.20">
    <property type="entry name" value="MFS general substrate transporter like domains"/>
    <property type="match status" value="2"/>
</dbReference>
<dbReference type="PANTHER" id="PTHR23506:SF4">
    <property type="entry name" value="PORTABELLA"/>
    <property type="match status" value="1"/>
</dbReference>
<gene>
    <name evidence="8" type="ORF">Bpfe_018519</name>
</gene>
<keyword evidence="3 6" id="KW-0812">Transmembrane</keyword>